<dbReference type="Proteomes" id="UP000638014">
    <property type="component" value="Unassembled WGS sequence"/>
</dbReference>
<dbReference type="RefSeq" id="WP_191144907.1">
    <property type="nucleotide sequence ID" value="NZ_JACXAF010000012.1"/>
</dbReference>
<accession>A0A8J6UJ31</accession>
<comment type="caution">
    <text evidence="1">The sequence shown here is derived from an EMBL/GenBank/DDBJ whole genome shotgun (WGS) entry which is preliminary data.</text>
</comment>
<reference evidence="1" key="1">
    <citation type="submission" date="2020-09" db="EMBL/GenBank/DDBJ databases">
        <title>A novel bacterium of genus Neiella, isolated from South China Sea.</title>
        <authorList>
            <person name="Huang H."/>
            <person name="Mo K."/>
            <person name="Hu Y."/>
        </authorList>
    </citation>
    <scope>NUCLEOTIDE SEQUENCE</scope>
    <source>
        <strain evidence="1">HB171785</strain>
    </source>
</reference>
<organism evidence="1 2">
    <name type="scientific">Neiella litorisoli</name>
    <dbReference type="NCBI Taxonomy" id="2771431"/>
    <lineage>
        <taxon>Bacteria</taxon>
        <taxon>Pseudomonadati</taxon>
        <taxon>Pseudomonadota</taxon>
        <taxon>Gammaproteobacteria</taxon>
        <taxon>Alteromonadales</taxon>
        <taxon>Echinimonadaceae</taxon>
        <taxon>Neiella</taxon>
    </lineage>
</organism>
<name>A0A8J6UJ31_9GAMM</name>
<evidence type="ECO:0000313" key="2">
    <source>
        <dbReference type="Proteomes" id="UP000638014"/>
    </source>
</evidence>
<keyword evidence="2" id="KW-1185">Reference proteome</keyword>
<evidence type="ECO:0000313" key="1">
    <source>
        <dbReference type="EMBL" id="MBD1389808.1"/>
    </source>
</evidence>
<dbReference type="AlphaFoldDB" id="A0A8J6UJ31"/>
<protein>
    <submittedName>
        <fullName evidence="1">Uncharacterized protein</fullName>
    </submittedName>
</protein>
<proteinExistence type="predicted"/>
<dbReference type="EMBL" id="JACXAF010000012">
    <property type="protein sequence ID" value="MBD1389808.1"/>
    <property type="molecule type" value="Genomic_DNA"/>
</dbReference>
<sequence length="198" mass="21657">MLVDRIKQSNAYIEFAANIRLQWLSLAVLAILLISAIKAAGDATAAQSAEVATQLKLVSRLEATSQNEIDEETISALQSHHEDWLKVLPSASSSSTAEAQALTRADANIKPFLARARLNLIGSEPLTFGAVSLWQVRINVTGQLPNERVIDFMKFIDRTHKDARLVSLQYSPKASNSINLVVDIIYRKETSTGGAPDE</sequence>
<gene>
    <name evidence="1" type="ORF">IC617_10250</name>
</gene>